<keyword evidence="4" id="KW-1185">Reference proteome</keyword>
<feature type="domain" description="TadE-like" evidence="2">
    <location>
        <begin position="16"/>
        <end position="58"/>
    </location>
</feature>
<protein>
    <recommendedName>
        <fullName evidence="2">TadE-like domain-containing protein</fullName>
    </recommendedName>
</protein>
<organism evidence="3 4">
    <name type="scientific">Nitrospira defluvii</name>
    <dbReference type="NCBI Taxonomy" id="330214"/>
    <lineage>
        <taxon>Bacteria</taxon>
        <taxon>Pseudomonadati</taxon>
        <taxon>Nitrospirota</taxon>
        <taxon>Nitrospiria</taxon>
        <taxon>Nitrospirales</taxon>
        <taxon>Nitrospiraceae</taxon>
        <taxon>Nitrospira</taxon>
    </lineage>
</organism>
<dbReference type="Proteomes" id="UP000001660">
    <property type="component" value="Chromosome"/>
</dbReference>
<dbReference type="InterPro" id="IPR012495">
    <property type="entry name" value="TadE-like_dom"/>
</dbReference>
<dbReference type="HOGENOM" id="CLU_122851_0_0_0"/>
<gene>
    <name evidence="3" type="ORF">NIDE2114</name>
</gene>
<evidence type="ECO:0000256" key="1">
    <source>
        <dbReference type="SAM" id="Phobius"/>
    </source>
</evidence>
<sequence>MISEPTRPEAWGREHGAAAVEFALLLPLLVLLLFGIVEFGLALHRHQVLATASREGARAGIRQTVPRPTAGDIQQAARNVLTQAGVAGASGVVVTGAGGASGTDLIVTVETPYRFFVLPSTVPGLRGPVMLRSRTVMKHE</sequence>
<dbReference type="STRING" id="330214.NIDE2114"/>
<proteinExistence type="predicted"/>
<evidence type="ECO:0000313" key="4">
    <source>
        <dbReference type="Proteomes" id="UP000001660"/>
    </source>
</evidence>
<keyword evidence="1" id="KW-0472">Membrane</keyword>
<dbReference type="AlphaFoldDB" id="D8PF25"/>
<evidence type="ECO:0000259" key="2">
    <source>
        <dbReference type="Pfam" id="PF07811"/>
    </source>
</evidence>
<dbReference type="KEGG" id="nde:NIDE2114"/>
<dbReference type="EMBL" id="FP929003">
    <property type="protein sequence ID" value="CBK41834.1"/>
    <property type="molecule type" value="Genomic_DNA"/>
</dbReference>
<dbReference type="eggNOG" id="COG4961">
    <property type="taxonomic scope" value="Bacteria"/>
</dbReference>
<accession>D8PF25</accession>
<feature type="transmembrane region" description="Helical" evidence="1">
    <location>
        <begin position="22"/>
        <end position="44"/>
    </location>
</feature>
<name>D8PF25_9BACT</name>
<dbReference type="Pfam" id="PF07811">
    <property type="entry name" value="TadE"/>
    <property type="match status" value="1"/>
</dbReference>
<keyword evidence="1" id="KW-1133">Transmembrane helix</keyword>
<reference evidence="3 4" key="1">
    <citation type="journal article" date="2010" name="Proc. Natl. Acad. Sci. U.S.A.">
        <title>A Nitrospira metagenome illuminates the physiology and evolution of globally important nitrite-oxidizing bacteria.</title>
        <authorList>
            <person name="Lucker S."/>
            <person name="Wagner M."/>
            <person name="Maixner F."/>
            <person name="Pelletier E."/>
            <person name="Koch H."/>
            <person name="Vacherie B."/>
            <person name="Rattei T."/>
            <person name="Sinninghe Damste J."/>
            <person name="Spieck E."/>
            <person name="Le Paslier D."/>
            <person name="Daims H."/>
        </authorList>
    </citation>
    <scope>NUCLEOTIDE SEQUENCE [LARGE SCALE GENOMIC DNA]</scope>
</reference>
<evidence type="ECO:0000313" key="3">
    <source>
        <dbReference type="EMBL" id="CBK41834.1"/>
    </source>
</evidence>
<dbReference type="OrthoDB" id="278387at2"/>
<keyword evidence="1" id="KW-0812">Transmembrane</keyword>